<dbReference type="InterPro" id="IPR005846">
    <property type="entry name" value="A-D-PHexomutase_a/b/a-III"/>
</dbReference>
<dbReference type="InterPro" id="IPR005845">
    <property type="entry name" value="A-D-PHexomutase_a/b/a-II"/>
</dbReference>
<evidence type="ECO:0000256" key="3">
    <source>
        <dbReference type="ARBA" id="ARBA00022553"/>
    </source>
</evidence>
<protein>
    <submittedName>
        <fullName evidence="12">Phosphoglucomutase</fullName>
    </submittedName>
</protein>
<dbReference type="InterPro" id="IPR036900">
    <property type="entry name" value="A-D-PHexomutase_C_sf"/>
</dbReference>
<keyword evidence="13" id="KW-1185">Reference proteome</keyword>
<reference evidence="12 13" key="1">
    <citation type="submission" date="2017-01" db="EMBL/GenBank/DDBJ databases">
        <authorList>
            <person name="Mah S.A."/>
            <person name="Swanson W.J."/>
            <person name="Moy G.W."/>
            <person name="Vacquier V.D."/>
        </authorList>
    </citation>
    <scope>NUCLEOTIDE SEQUENCE [LARGE SCALE GENOMIC DNA]</scope>
    <source>
        <strain evidence="12 13">ASpG1</strain>
    </source>
</reference>
<accession>A0A1N6T1H2</accession>
<sequence length="591" mass="64493">MTQNEIKAAARTYIDAEQDAVFAREVEVLLETGKWEELSDRFYTDLEFGTGGLRGVIGGGFNRMNPFVIARATTGLARYTAQAGSLRNDGTRAAVISHDNRRYSREFALSAALVFAAHGIKAYLVDDLRPTPLLSFAVRYYKASVGIMVTASHNPPQYNGYKVYWDDGAQVVSPDDTNIIQEVMAVKPGEIRLLEKDDALRQGLLEYIGADIDDAFVAMVKRQSVQPELLREKGGEVKAVFTPLHGTGAPLVERVLGELGVQVITVPEQRAPDTEFPTVAFPNPEEASALEMALALGRRESADIVIGTDPDADRLGIAVPDGDDLTLVTGNQLGVLLADYVLGQRQALGTLPQEPVFVTTIVTTALQRAVAEHYGAQVYETLTGFKHIASIMRDLEKDPAGPQFVLGDEESYGYLIGTEVRDKDAITATMLTVEMALHWRNQGISVMDRLRQIWQNFGYYEEQTISKYFEGQAGKATMDGLMQQLRTAPPASLGGTAVERIYDVKTDQIFYPARGSSEAGPGLGSSNVIQFFLADGTRVSARPSGTEPKIKFYISACSEPSRDLPALQKAVSGRIAAIEEDILAIIQEASR</sequence>
<dbReference type="STRING" id="159291.SAMN05920897_10980"/>
<dbReference type="InterPro" id="IPR016055">
    <property type="entry name" value="A-D-PHexomutase_a/b/a-I/II/III"/>
</dbReference>
<dbReference type="InterPro" id="IPR005844">
    <property type="entry name" value="A-D-PHexomutase_a/b/a-I"/>
</dbReference>
<dbReference type="PANTHER" id="PTHR45745">
    <property type="entry name" value="PHOSPHOMANNOMUTASE 45A"/>
    <property type="match status" value="1"/>
</dbReference>
<evidence type="ECO:0000256" key="2">
    <source>
        <dbReference type="ARBA" id="ARBA00010231"/>
    </source>
</evidence>
<dbReference type="PROSITE" id="PS00710">
    <property type="entry name" value="PGM_PMM"/>
    <property type="match status" value="1"/>
</dbReference>
<evidence type="ECO:0000256" key="1">
    <source>
        <dbReference type="ARBA" id="ARBA00001946"/>
    </source>
</evidence>
<feature type="domain" description="Alpha-D-phosphohexomutase alpha/beta/alpha" evidence="9">
    <location>
        <begin position="47"/>
        <end position="183"/>
    </location>
</feature>
<evidence type="ECO:0000313" key="12">
    <source>
        <dbReference type="EMBL" id="SIQ47170.1"/>
    </source>
</evidence>
<dbReference type="CDD" id="cd05799">
    <property type="entry name" value="PGM2"/>
    <property type="match status" value="1"/>
</dbReference>
<keyword evidence="5 7" id="KW-0460">Magnesium</keyword>
<keyword evidence="6" id="KW-0413">Isomerase</keyword>
<evidence type="ECO:0000259" key="9">
    <source>
        <dbReference type="Pfam" id="PF02878"/>
    </source>
</evidence>
<keyword evidence="3" id="KW-0597">Phosphoprotein</keyword>
<evidence type="ECO:0000259" key="10">
    <source>
        <dbReference type="Pfam" id="PF02879"/>
    </source>
</evidence>
<evidence type="ECO:0000256" key="5">
    <source>
        <dbReference type="ARBA" id="ARBA00022842"/>
    </source>
</evidence>
<comment type="cofactor">
    <cofactor evidence="1">
        <name>Mg(2+)</name>
        <dbReference type="ChEBI" id="CHEBI:18420"/>
    </cofactor>
</comment>
<dbReference type="InterPro" id="IPR005841">
    <property type="entry name" value="Alpha-D-phosphohexomutase_SF"/>
</dbReference>
<gene>
    <name evidence="12" type="ORF">SAMN05920897_10980</name>
</gene>
<dbReference type="Pfam" id="PF02880">
    <property type="entry name" value="PGM_PMM_III"/>
    <property type="match status" value="1"/>
</dbReference>
<evidence type="ECO:0000256" key="4">
    <source>
        <dbReference type="ARBA" id="ARBA00022723"/>
    </source>
</evidence>
<keyword evidence="4 7" id="KW-0479">Metal-binding</keyword>
<feature type="domain" description="Alpha-D-phosphohexomutase C-terminal" evidence="8">
    <location>
        <begin position="498"/>
        <end position="559"/>
    </location>
</feature>
<dbReference type="SUPFAM" id="SSF53738">
    <property type="entry name" value="Phosphoglucomutase, first 3 domains"/>
    <property type="match status" value="3"/>
</dbReference>
<dbReference type="OrthoDB" id="9806956at2"/>
<comment type="similarity">
    <text evidence="2 7">Belongs to the phosphohexose mutase family.</text>
</comment>
<feature type="domain" description="Alpha-D-phosphohexomutase alpha/beta/alpha" evidence="10">
    <location>
        <begin position="218"/>
        <end position="322"/>
    </location>
</feature>
<dbReference type="GO" id="GO:0005975">
    <property type="term" value="P:carbohydrate metabolic process"/>
    <property type="evidence" value="ECO:0007669"/>
    <property type="project" value="InterPro"/>
</dbReference>
<dbReference type="GO" id="GO:0008973">
    <property type="term" value="F:phosphopentomutase activity"/>
    <property type="evidence" value="ECO:0007669"/>
    <property type="project" value="TreeGrafter"/>
</dbReference>
<feature type="domain" description="Alpha-D-phosphohexomutase alpha/beta/alpha" evidence="11">
    <location>
        <begin position="330"/>
        <end position="456"/>
    </location>
</feature>
<dbReference type="GO" id="GO:0000287">
    <property type="term" value="F:magnesium ion binding"/>
    <property type="evidence" value="ECO:0007669"/>
    <property type="project" value="InterPro"/>
</dbReference>
<organism evidence="12 13">
    <name type="scientific">Alkalispirochaeta americana</name>
    <dbReference type="NCBI Taxonomy" id="159291"/>
    <lineage>
        <taxon>Bacteria</taxon>
        <taxon>Pseudomonadati</taxon>
        <taxon>Spirochaetota</taxon>
        <taxon>Spirochaetia</taxon>
        <taxon>Spirochaetales</taxon>
        <taxon>Spirochaetaceae</taxon>
        <taxon>Alkalispirochaeta</taxon>
    </lineage>
</organism>
<proteinExistence type="inferred from homology"/>
<dbReference type="PANTHER" id="PTHR45745:SF1">
    <property type="entry name" value="PHOSPHOGLUCOMUTASE 2B-RELATED"/>
    <property type="match status" value="1"/>
</dbReference>
<evidence type="ECO:0000256" key="6">
    <source>
        <dbReference type="ARBA" id="ARBA00023235"/>
    </source>
</evidence>
<dbReference type="PRINTS" id="PR00509">
    <property type="entry name" value="PGMPMM"/>
</dbReference>
<dbReference type="EMBL" id="FTMS01000009">
    <property type="protein sequence ID" value="SIQ47170.1"/>
    <property type="molecule type" value="Genomic_DNA"/>
</dbReference>
<evidence type="ECO:0000256" key="7">
    <source>
        <dbReference type="RuleBase" id="RU004326"/>
    </source>
</evidence>
<dbReference type="Pfam" id="PF02879">
    <property type="entry name" value="PGM_PMM_II"/>
    <property type="match status" value="1"/>
</dbReference>
<dbReference type="GO" id="GO:0006166">
    <property type="term" value="P:purine ribonucleoside salvage"/>
    <property type="evidence" value="ECO:0007669"/>
    <property type="project" value="TreeGrafter"/>
</dbReference>
<dbReference type="Pfam" id="PF00408">
    <property type="entry name" value="PGM_PMM_IV"/>
    <property type="match status" value="1"/>
</dbReference>
<name>A0A1N6T1H2_9SPIO</name>
<evidence type="ECO:0000313" key="13">
    <source>
        <dbReference type="Proteomes" id="UP000186400"/>
    </source>
</evidence>
<dbReference type="Gene3D" id="3.40.120.10">
    <property type="entry name" value="Alpha-D-Glucose-1,6-Bisphosphate, subunit A, domain 3"/>
    <property type="match status" value="3"/>
</dbReference>
<dbReference type="SUPFAM" id="SSF55957">
    <property type="entry name" value="Phosphoglucomutase, C-terminal domain"/>
    <property type="match status" value="1"/>
</dbReference>
<evidence type="ECO:0000259" key="8">
    <source>
        <dbReference type="Pfam" id="PF00408"/>
    </source>
</evidence>
<dbReference type="Pfam" id="PF02878">
    <property type="entry name" value="PGM_PMM_I"/>
    <property type="match status" value="1"/>
</dbReference>
<dbReference type="Proteomes" id="UP000186400">
    <property type="component" value="Unassembled WGS sequence"/>
</dbReference>
<dbReference type="Gene3D" id="3.30.310.50">
    <property type="entry name" value="Alpha-D-phosphohexomutase, C-terminal domain"/>
    <property type="match status" value="1"/>
</dbReference>
<dbReference type="RefSeq" id="WP_076488792.1">
    <property type="nucleotide sequence ID" value="NZ_FTMS01000009.1"/>
</dbReference>
<dbReference type="InterPro" id="IPR005843">
    <property type="entry name" value="A-D-PHexomutase_C"/>
</dbReference>
<dbReference type="InterPro" id="IPR016066">
    <property type="entry name" value="A-D-PHexomutase_CS"/>
</dbReference>
<dbReference type="AlphaFoldDB" id="A0A1N6T1H2"/>
<evidence type="ECO:0000259" key="11">
    <source>
        <dbReference type="Pfam" id="PF02880"/>
    </source>
</evidence>